<gene>
    <name evidence="2" type="ORF">Mal33_04190</name>
</gene>
<organism evidence="2 3">
    <name type="scientific">Rosistilla oblonga</name>
    <dbReference type="NCBI Taxonomy" id="2527990"/>
    <lineage>
        <taxon>Bacteria</taxon>
        <taxon>Pseudomonadati</taxon>
        <taxon>Planctomycetota</taxon>
        <taxon>Planctomycetia</taxon>
        <taxon>Pirellulales</taxon>
        <taxon>Pirellulaceae</taxon>
        <taxon>Rosistilla</taxon>
    </lineage>
</organism>
<feature type="region of interest" description="Disordered" evidence="1">
    <location>
        <begin position="71"/>
        <end position="93"/>
    </location>
</feature>
<feature type="compositionally biased region" description="Polar residues" evidence="1">
    <location>
        <begin position="182"/>
        <end position="194"/>
    </location>
</feature>
<evidence type="ECO:0000313" key="3">
    <source>
        <dbReference type="Proteomes" id="UP000316770"/>
    </source>
</evidence>
<protein>
    <submittedName>
        <fullName evidence="2">Uncharacterized protein</fullName>
    </submittedName>
</protein>
<dbReference type="EMBL" id="CP036318">
    <property type="protein sequence ID" value="QDV54465.1"/>
    <property type="molecule type" value="Genomic_DNA"/>
</dbReference>
<feature type="region of interest" description="Disordered" evidence="1">
    <location>
        <begin position="162"/>
        <end position="194"/>
    </location>
</feature>
<feature type="compositionally biased region" description="Polar residues" evidence="1">
    <location>
        <begin position="162"/>
        <end position="172"/>
    </location>
</feature>
<feature type="compositionally biased region" description="Polar residues" evidence="1">
    <location>
        <begin position="18"/>
        <end position="34"/>
    </location>
</feature>
<accession>A0A518IN03</accession>
<dbReference type="AlphaFoldDB" id="A0A518IN03"/>
<evidence type="ECO:0000256" key="1">
    <source>
        <dbReference type="SAM" id="MobiDB-lite"/>
    </source>
</evidence>
<reference evidence="2 3" key="1">
    <citation type="submission" date="2019-02" db="EMBL/GenBank/DDBJ databases">
        <title>Deep-cultivation of Planctomycetes and their phenomic and genomic characterization uncovers novel biology.</title>
        <authorList>
            <person name="Wiegand S."/>
            <person name="Jogler M."/>
            <person name="Boedeker C."/>
            <person name="Pinto D."/>
            <person name="Vollmers J."/>
            <person name="Rivas-Marin E."/>
            <person name="Kohn T."/>
            <person name="Peeters S.H."/>
            <person name="Heuer A."/>
            <person name="Rast P."/>
            <person name="Oberbeckmann S."/>
            <person name="Bunk B."/>
            <person name="Jeske O."/>
            <person name="Meyerdierks A."/>
            <person name="Storesund J.E."/>
            <person name="Kallscheuer N."/>
            <person name="Luecker S."/>
            <person name="Lage O.M."/>
            <person name="Pohl T."/>
            <person name="Merkel B.J."/>
            <person name="Hornburger P."/>
            <person name="Mueller R.-W."/>
            <person name="Bruemmer F."/>
            <person name="Labrenz M."/>
            <person name="Spormann A.M."/>
            <person name="Op den Camp H."/>
            <person name="Overmann J."/>
            <person name="Amann R."/>
            <person name="Jetten M.S.M."/>
            <person name="Mascher T."/>
            <person name="Medema M.H."/>
            <person name="Devos D.P."/>
            <person name="Kaster A.-K."/>
            <person name="Ovreas L."/>
            <person name="Rohde M."/>
            <person name="Galperin M.Y."/>
            <person name="Jogler C."/>
        </authorList>
    </citation>
    <scope>NUCLEOTIDE SEQUENCE [LARGE SCALE GENOMIC DNA]</scope>
    <source>
        <strain evidence="2 3">Mal33</strain>
    </source>
</reference>
<evidence type="ECO:0000313" key="2">
    <source>
        <dbReference type="EMBL" id="QDV54465.1"/>
    </source>
</evidence>
<sequence>MKPRPATWARQIAGPSARQRSVGSDAWKTSQPPTSHIAPVPIPKGSKKVAGGLSAANTTGIKRPLSELRSSGRIKPGVNHPSDSADGVTPGRSNVQPHNWFSFWRLCRQNENQLRNLGLRLASQSDPRLYAATASQFEYRLATERPCHHRWRAFPRNFATPWQTSDRATNWPNPDRLENRRQQNTSNGNARSPC</sequence>
<dbReference type="Proteomes" id="UP000316770">
    <property type="component" value="Chromosome"/>
</dbReference>
<keyword evidence="3" id="KW-1185">Reference proteome</keyword>
<feature type="region of interest" description="Disordered" evidence="1">
    <location>
        <begin position="1"/>
        <end position="53"/>
    </location>
</feature>
<proteinExistence type="predicted"/>
<name>A0A518IN03_9BACT</name>